<proteinExistence type="predicted"/>
<evidence type="ECO:0000313" key="2">
    <source>
        <dbReference type="Proteomes" id="UP000231259"/>
    </source>
</evidence>
<evidence type="ECO:0000313" key="1">
    <source>
        <dbReference type="EMBL" id="PIL16333.1"/>
    </source>
</evidence>
<keyword evidence="2" id="KW-1185">Reference proteome</keyword>
<dbReference type="AlphaFoldDB" id="A0A2G8R481"/>
<organism evidence="1 2">
    <name type="scientific">Puniceibacterium antarcticum</name>
    <dbReference type="NCBI Taxonomy" id="1206336"/>
    <lineage>
        <taxon>Bacteria</taxon>
        <taxon>Pseudomonadati</taxon>
        <taxon>Pseudomonadota</taxon>
        <taxon>Alphaproteobacteria</taxon>
        <taxon>Rhodobacterales</taxon>
        <taxon>Paracoccaceae</taxon>
        <taxon>Puniceibacterium</taxon>
    </lineage>
</organism>
<protein>
    <submittedName>
        <fullName evidence="1">Uncharacterized protein</fullName>
    </submittedName>
</protein>
<dbReference type="Proteomes" id="UP000231259">
    <property type="component" value="Unassembled WGS sequence"/>
</dbReference>
<accession>A0A2G8R481</accession>
<gene>
    <name evidence="1" type="ORF">P775_25025</name>
</gene>
<reference evidence="1 2" key="1">
    <citation type="submission" date="2013-09" db="EMBL/GenBank/DDBJ databases">
        <title>Genome sequencing of Phaeobacter antarcticus sp. nov. SM1211.</title>
        <authorList>
            <person name="Zhang X.-Y."/>
            <person name="Liu C."/>
            <person name="Chen X.-L."/>
            <person name="Xie B.-B."/>
            <person name="Qin Q.-L."/>
            <person name="Rong J.-C."/>
            <person name="Zhang Y.-Z."/>
        </authorList>
    </citation>
    <scope>NUCLEOTIDE SEQUENCE [LARGE SCALE GENOMIC DNA]</scope>
    <source>
        <strain evidence="1 2">SM1211</strain>
    </source>
</reference>
<dbReference type="EMBL" id="AWWI01000172">
    <property type="protein sequence ID" value="PIL16333.1"/>
    <property type="molecule type" value="Genomic_DNA"/>
</dbReference>
<name>A0A2G8R481_9RHOB</name>
<sequence>MLQLGLNPLCVTSTTCDLSVIGRANIENLKGLGVDYVEVSPNPRIRAKPNRIGLKQVGDISWPEHVGIFTIPVCAAVQFNVPLIVWGENSQNEYGGPAAAAGNNILNRRWLEEFGGLLGLRVTDLIGQEGIEAKHLIHYTYPTDEDLARVGVTGLFLGHYLPWDGLSNTLISTANGFTSYHKSVEGSMVNYENLDNNQTGIHDYFKFLKFGFGRATDLACLHIRRGRLSRQDGLEAVRRMDGLFPWEYLGKPLAEILAPLDMTVDQFSTLCDRFTNKRLFMRDGNGGLLKDKRGNLSKINYDNH</sequence>
<comment type="caution">
    <text evidence="1">The sequence shown here is derived from an EMBL/GenBank/DDBJ whole genome shotgun (WGS) entry which is preliminary data.</text>
</comment>